<evidence type="ECO:0008006" key="3">
    <source>
        <dbReference type="Google" id="ProtNLM"/>
    </source>
</evidence>
<evidence type="ECO:0000313" key="1">
    <source>
        <dbReference type="EMBL" id="MFC4865381.1"/>
    </source>
</evidence>
<organism evidence="1 2">
    <name type="scientific">Streptomonospora arabica</name>
    <dbReference type="NCBI Taxonomy" id="412417"/>
    <lineage>
        <taxon>Bacteria</taxon>
        <taxon>Bacillati</taxon>
        <taxon>Actinomycetota</taxon>
        <taxon>Actinomycetes</taxon>
        <taxon>Streptosporangiales</taxon>
        <taxon>Nocardiopsidaceae</taxon>
        <taxon>Streptomonospora</taxon>
    </lineage>
</organism>
<dbReference type="RefSeq" id="WP_344144172.1">
    <property type="nucleotide sequence ID" value="NZ_BAAAQI010000009.1"/>
</dbReference>
<comment type="caution">
    <text evidence="1">The sequence shown here is derived from an EMBL/GenBank/DDBJ whole genome shotgun (WGS) entry which is preliminary data.</text>
</comment>
<proteinExistence type="predicted"/>
<evidence type="ECO:0000313" key="2">
    <source>
        <dbReference type="Proteomes" id="UP001595858"/>
    </source>
</evidence>
<gene>
    <name evidence="1" type="ORF">ACFPCZ_01935</name>
</gene>
<dbReference type="Proteomes" id="UP001595858">
    <property type="component" value="Unassembled WGS sequence"/>
</dbReference>
<protein>
    <recommendedName>
        <fullName evidence="3">XRE family transcriptional regulator</fullName>
    </recommendedName>
</protein>
<name>A0ABV9SHI9_9ACTN</name>
<accession>A0ABV9SHI9</accession>
<reference evidence="2" key="1">
    <citation type="journal article" date="2019" name="Int. J. Syst. Evol. Microbiol.">
        <title>The Global Catalogue of Microorganisms (GCM) 10K type strain sequencing project: providing services to taxonomists for standard genome sequencing and annotation.</title>
        <authorList>
            <consortium name="The Broad Institute Genomics Platform"/>
            <consortium name="The Broad Institute Genome Sequencing Center for Infectious Disease"/>
            <person name="Wu L."/>
            <person name="Ma J."/>
        </authorList>
    </citation>
    <scope>NUCLEOTIDE SEQUENCE [LARGE SCALE GENOMIC DNA]</scope>
    <source>
        <strain evidence="2">CGMCC 4.7304</strain>
    </source>
</reference>
<sequence>MADDFGIPVRRAKHECGRSPRGLARHMREMEHMRATVDRLVAQESRHGGEATAPAAVRLWRGAHHRLASGAVREPYRRDHLASAAEAAELAGWLLFDAGEQGAARRATLEARVLARHAGDRSMEHFALTNLALLEAEAGRPGESLGIADELLSRSGIPPRVALLARIRRGRALARMGDGRGAATELGRARSALSDSLTSRDPAWTWWVDDGELSGHEGEALLALDNPGAALPKLEHAAAAAAAQHPDGRAALHHQVSLLRAYTAAGAWRECEPLLAALPPKAASAGSGRNRRRLRGALCAVLREPDAPGWLAALARDAAEAPAPSAG</sequence>
<dbReference type="EMBL" id="JBHSIY010000002">
    <property type="protein sequence ID" value="MFC4865381.1"/>
    <property type="molecule type" value="Genomic_DNA"/>
</dbReference>
<keyword evidence="2" id="KW-1185">Reference proteome</keyword>